<sequence length="501" mass="56355">MIIKRNLAANYVGKFWSVVSSFVFIPIYINLLGFDSYSIISFSLVVSGLMVILDSGLTATLSRELARSDQSFLEKRGIFATLETVYFLITGLCIALIFAFSNVISSNWITSEVYSSHEISIFIKIIGFEIGFQLLIRFYLGGLIGLEKQIMSNTLQVTWSVFRNGVVAVIILFLPSLKVFFIWQAFSTLSFAIIAGLILRKAINGNHSFNFNRIERSILSKTWKFASGMLLISIVAALNTQMDKLVISKVLPIENLGFYTLAVSLSMSIFIFVTPVSVAMLPRFTVLFSGDRVNEAKALLDKLNIIVNILIFSIMACMIFFSYELIYIWTGNHEIAIQTKDYVPIISIGVAFLSLQIFPYNIAIANGYTRLNIILGLGSLFFTLPGYWIAISKYGAIGGAFIFCGIQFVIANIYVFYINRRYFGVISFVELYLKPIIVPFILTMSIGFVFSFIPDIIEVNRFYSFIWIGFSATCIFFITLLVLSPKKNSIDYIKNLISSSN</sequence>
<dbReference type="Proteomes" id="UP000198790">
    <property type="component" value="Unassembled WGS sequence"/>
</dbReference>
<dbReference type="Pfam" id="PF01943">
    <property type="entry name" value="Polysacc_synt"/>
    <property type="match status" value="1"/>
</dbReference>
<keyword evidence="8" id="KW-1185">Reference proteome</keyword>
<keyword evidence="4 6" id="KW-1133">Transmembrane helix</keyword>
<feature type="transmembrane region" description="Helical" evidence="6">
    <location>
        <begin position="157"/>
        <end position="174"/>
    </location>
</feature>
<gene>
    <name evidence="7" type="ORF">SAMN04489723_109148</name>
</gene>
<feature type="transmembrane region" description="Helical" evidence="6">
    <location>
        <begin position="371"/>
        <end position="390"/>
    </location>
</feature>
<keyword evidence="3 6" id="KW-0812">Transmembrane</keyword>
<dbReference type="OrthoDB" id="653189at2"/>
<evidence type="ECO:0000313" key="7">
    <source>
        <dbReference type="EMBL" id="SFB41739.1"/>
    </source>
</evidence>
<feature type="transmembrane region" description="Helical" evidence="6">
    <location>
        <begin position="431"/>
        <end position="453"/>
    </location>
</feature>
<feature type="transmembrane region" description="Helical" evidence="6">
    <location>
        <begin position="221"/>
        <end position="238"/>
    </location>
</feature>
<feature type="transmembrane region" description="Helical" evidence="6">
    <location>
        <begin position="121"/>
        <end position="145"/>
    </location>
</feature>
<feature type="transmembrane region" description="Helical" evidence="6">
    <location>
        <begin position="465"/>
        <end position="484"/>
    </location>
</feature>
<feature type="transmembrane region" description="Helical" evidence="6">
    <location>
        <begin position="396"/>
        <end position="419"/>
    </location>
</feature>
<protein>
    <submittedName>
        <fullName evidence="7">Membrane protein involved in the export of O-antigen and teichoic acid</fullName>
    </submittedName>
</protein>
<proteinExistence type="predicted"/>
<dbReference type="InterPro" id="IPR050833">
    <property type="entry name" value="Poly_Biosynth_Transport"/>
</dbReference>
<feature type="transmembrane region" description="Helical" evidence="6">
    <location>
        <begin position="12"/>
        <end position="31"/>
    </location>
</feature>
<evidence type="ECO:0000256" key="4">
    <source>
        <dbReference type="ARBA" id="ARBA00022989"/>
    </source>
</evidence>
<evidence type="ECO:0000256" key="2">
    <source>
        <dbReference type="ARBA" id="ARBA00022475"/>
    </source>
</evidence>
<keyword evidence="2" id="KW-1003">Cell membrane</keyword>
<organism evidence="7 8">
    <name type="scientific">Algoriphagus aquimarinus</name>
    <dbReference type="NCBI Taxonomy" id="237018"/>
    <lineage>
        <taxon>Bacteria</taxon>
        <taxon>Pseudomonadati</taxon>
        <taxon>Bacteroidota</taxon>
        <taxon>Cytophagia</taxon>
        <taxon>Cytophagales</taxon>
        <taxon>Cyclobacteriaceae</taxon>
        <taxon>Algoriphagus</taxon>
    </lineage>
</organism>
<dbReference type="STRING" id="237018.SAMN04489723_109148"/>
<feature type="transmembrane region" description="Helical" evidence="6">
    <location>
        <begin position="342"/>
        <end position="364"/>
    </location>
</feature>
<dbReference type="EMBL" id="FOKK01000009">
    <property type="protein sequence ID" value="SFB41739.1"/>
    <property type="molecule type" value="Genomic_DNA"/>
</dbReference>
<accession>A0A1I1AUI1</accession>
<dbReference type="RefSeq" id="WP_092898218.1">
    <property type="nucleotide sequence ID" value="NZ_FOKK01000009.1"/>
</dbReference>
<evidence type="ECO:0000256" key="1">
    <source>
        <dbReference type="ARBA" id="ARBA00004651"/>
    </source>
</evidence>
<feature type="transmembrane region" description="Helical" evidence="6">
    <location>
        <begin position="180"/>
        <end position="200"/>
    </location>
</feature>
<dbReference type="AlphaFoldDB" id="A0A1I1AUI1"/>
<evidence type="ECO:0000256" key="3">
    <source>
        <dbReference type="ARBA" id="ARBA00022692"/>
    </source>
</evidence>
<evidence type="ECO:0000256" key="5">
    <source>
        <dbReference type="ARBA" id="ARBA00023136"/>
    </source>
</evidence>
<comment type="subcellular location">
    <subcellularLocation>
        <location evidence="1">Cell membrane</location>
        <topology evidence="1">Multi-pass membrane protein</topology>
    </subcellularLocation>
</comment>
<name>A0A1I1AUI1_9BACT</name>
<dbReference type="InterPro" id="IPR002797">
    <property type="entry name" value="Polysacc_synth"/>
</dbReference>
<dbReference type="PANTHER" id="PTHR30250:SF26">
    <property type="entry name" value="PSMA PROTEIN"/>
    <property type="match status" value="1"/>
</dbReference>
<reference evidence="7 8" key="1">
    <citation type="submission" date="2016-10" db="EMBL/GenBank/DDBJ databases">
        <authorList>
            <person name="de Groot N.N."/>
        </authorList>
    </citation>
    <scope>NUCLEOTIDE SEQUENCE [LARGE SCALE GENOMIC DNA]</scope>
    <source>
        <strain evidence="7 8">DSM 23399</strain>
    </source>
</reference>
<feature type="transmembrane region" description="Helical" evidence="6">
    <location>
        <begin position="78"/>
        <end position="101"/>
    </location>
</feature>
<evidence type="ECO:0000256" key="6">
    <source>
        <dbReference type="SAM" id="Phobius"/>
    </source>
</evidence>
<feature type="transmembrane region" description="Helical" evidence="6">
    <location>
        <begin position="303"/>
        <end position="330"/>
    </location>
</feature>
<evidence type="ECO:0000313" key="8">
    <source>
        <dbReference type="Proteomes" id="UP000198790"/>
    </source>
</evidence>
<feature type="transmembrane region" description="Helical" evidence="6">
    <location>
        <begin position="37"/>
        <end position="57"/>
    </location>
</feature>
<dbReference type="PANTHER" id="PTHR30250">
    <property type="entry name" value="PST FAMILY PREDICTED COLANIC ACID TRANSPORTER"/>
    <property type="match status" value="1"/>
</dbReference>
<feature type="transmembrane region" description="Helical" evidence="6">
    <location>
        <begin position="258"/>
        <end position="282"/>
    </location>
</feature>
<keyword evidence="5 6" id="KW-0472">Membrane</keyword>
<dbReference type="GO" id="GO:0005886">
    <property type="term" value="C:plasma membrane"/>
    <property type="evidence" value="ECO:0007669"/>
    <property type="project" value="UniProtKB-SubCell"/>
</dbReference>